<evidence type="ECO:0000313" key="6">
    <source>
        <dbReference type="RefSeq" id="XP_020659057.2"/>
    </source>
</evidence>
<accession>A0A6J0UEJ0</accession>
<dbReference type="InterPro" id="IPR043444">
    <property type="entry name" value="TESPA1-like"/>
</dbReference>
<evidence type="ECO:0000256" key="3">
    <source>
        <dbReference type="SAM" id="MobiDB-lite"/>
    </source>
</evidence>
<sequence>MLPSHLYTEMSSKSRHRGNYSNTENKRGLLLSTKVSWTQLDEDFSSPAEEVDKPPAIPQLLDHREKNLCNWMDSGFYLSGSKDSEEGRDRVAVPAEEGNACSPPKGMVQMTVQNYMRSLHQFSEMPVLSRWNSASSSHSLSSAPKSVIEWLDFWENDPVEILLDLGFGTDEQEICTKIPSRFISCASTAKGINIRVFIEAQRQRMDLENPNLYGRFRQLQVLDHVTIAFSSLLNDVSAMQHKMEEEKREEKSTVDLLKGKAVVTQAKRKKIGQLLRKASRHTTIHAHQGYRNPGPCKANEDCAAGGGGVDLCTSTRAGISDNTTLVSLTEELLPNEELAEAMTVSQPITSSKRVPLPHLPTEQPQFPSTSETPMKDRPRKELNLLLTQTLRRVSSLSKKLSDSFEMEEIQSFEDEFSWGNPLGSTSDMIATRTSSCQSDSSGFLEDPSEPAPLQGLSLPGNMRLSYNSYDCQAFLRHRKDSSMANHDLLQNVTGPVSNISAANHDHIPLLASLSREHNFQGEEIFYSINEENDLYDDCSGQSGCVDSEKGHEMDEKEIQGRRGQLDKRDSDVEEGLSCCDAASMNQTAINTPERNSFSHCSEEHRSVGSTPAMEGCMLLIGHSDGNTGEDEKECEEEEEEIRDTCQDVLEAIAVDLAEEPHDQKAYGTLDSPIPLPDGTGDGQKNELNTIVGPVGKTKVSQTEHNVIVVQPESGVISRNPLQDANQACHCFGKGDNGSLDRSPVGLELGEDGCIPGSEMNASSSKSVTVQMPSRLMLTMRSISLGETAAKGQSADFTSSISQRSKEEPEFTSVPKASKGEDRQTKEASIQTDRSQRKKENLPLFQCLPSFHRHGHLVKAASLDTGLYWKRRSYPHEPLNAWWAQHRGHSCSLCSYHCCLTWPFTPSWRHPTACHSSHANTELQLLKTLQLLQDTTMRNISSCTVHEIEIMKNSCQKFRERLDEIEQHLTEQETLFSSAMSKEGREERRRLQVLRQAVRREVAELECQLQDRARQVREGMLMHLDQLLDEQACLCSALGISDWREERDTKDGAVLPDPPPASLLNQAGCSKAAHTRRAPSRSALVPPSSGSSLLREPELPASVVATNQTSSASGPEEFHTSKKECKSPSQPKIDFKAFIQNLKRSFRNSFSNDTGEGRD</sequence>
<evidence type="ECO:0000259" key="4">
    <source>
        <dbReference type="SMART" id="SM01257"/>
    </source>
</evidence>
<dbReference type="OrthoDB" id="6088188at2759"/>
<feature type="region of interest" description="Disordered" evidence="3">
    <location>
        <begin position="1048"/>
        <end position="1130"/>
    </location>
</feature>
<evidence type="ECO:0000256" key="2">
    <source>
        <dbReference type="SAM" id="Coils"/>
    </source>
</evidence>
<proteinExistence type="predicted"/>
<dbReference type="GO" id="GO:0005102">
    <property type="term" value="F:signaling receptor binding"/>
    <property type="evidence" value="ECO:0007669"/>
    <property type="project" value="InterPro"/>
</dbReference>
<dbReference type="RefSeq" id="XP_020659058.2">
    <property type="nucleotide sequence ID" value="XM_020803399.2"/>
</dbReference>
<feature type="compositionally biased region" description="Polar residues" evidence="3">
    <location>
        <begin position="1103"/>
        <end position="1112"/>
    </location>
</feature>
<dbReference type="CTD" id="223075"/>
<dbReference type="InterPro" id="IPR029326">
    <property type="entry name" value="SSFA2_C"/>
</dbReference>
<feature type="compositionally biased region" description="Basic and acidic residues" evidence="3">
    <location>
        <begin position="1115"/>
        <end position="1125"/>
    </location>
</feature>
<dbReference type="RefSeq" id="XP_020659057.2">
    <property type="nucleotide sequence ID" value="XM_020803398.2"/>
</dbReference>
<dbReference type="GeneID" id="110084231"/>
<feature type="coiled-coil region" evidence="2">
    <location>
        <begin position="947"/>
        <end position="1014"/>
    </location>
</feature>
<reference evidence="6 7" key="1">
    <citation type="submission" date="2025-05" db="UniProtKB">
        <authorList>
            <consortium name="RefSeq"/>
        </authorList>
    </citation>
    <scope>IDENTIFICATION</scope>
</reference>
<dbReference type="AlphaFoldDB" id="A0A6J0UEJ0"/>
<evidence type="ECO:0000256" key="1">
    <source>
        <dbReference type="ARBA" id="ARBA00023054"/>
    </source>
</evidence>
<feature type="region of interest" description="Disordered" evidence="3">
    <location>
        <begin position="1"/>
        <end position="25"/>
    </location>
</feature>
<dbReference type="PANTHER" id="PTHR17469">
    <property type="entry name" value="SPERM SPECIFIC ANTIGEN 2-RELATED"/>
    <property type="match status" value="1"/>
</dbReference>
<keyword evidence="1 2" id="KW-0175">Coiled coil</keyword>
<keyword evidence="5" id="KW-1185">Reference proteome</keyword>
<dbReference type="Pfam" id="PF14723">
    <property type="entry name" value="SSFA2_C"/>
    <property type="match status" value="1"/>
</dbReference>
<feature type="domain" description="ITPR-interacting" evidence="4">
    <location>
        <begin position="126"/>
        <end position="282"/>
    </location>
</feature>
<feature type="compositionally biased region" description="Polar residues" evidence="3">
    <location>
        <begin position="362"/>
        <end position="372"/>
    </location>
</feature>
<dbReference type="PANTHER" id="PTHR17469:SF14">
    <property type="entry name" value="PROTEIN ITPRID1"/>
    <property type="match status" value="1"/>
</dbReference>
<organism evidence="5 6">
    <name type="scientific">Pogona vitticeps</name>
    <name type="common">central bearded dragon</name>
    <dbReference type="NCBI Taxonomy" id="103695"/>
    <lineage>
        <taxon>Eukaryota</taxon>
        <taxon>Metazoa</taxon>
        <taxon>Chordata</taxon>
        <taxon>Craniata</taxon>
        <taxon>Vertebrata</taxon>
        <taxon>Euteleostomi</taxon>
        <taxon>Lepidosauria</taxon>
        <taxon>Squamata</taxon>
        <taxon>Bifurcata</taxon>
        <taxon>Unidentata</taxon>
        <taxon>Episquamata</taxon>
        <taxon>Toxicofera</taxon>
        <taxon>Iguania</taxon>
        <taxon>Acrodonta</taxon>
        <taxon>Agamidae</taxon>
        <taxon>Amphibolurinae</taxon>
        <taxon>Pogona</taxon>
    </lineage>
</organism>
<evidence type="ECO:0000313" key="7">
    <source>
        <dbReference type="RefSeq" id="XP_020659058.2"/>
    </source>
</evidence>
<name>A0A6J0UEJ0_9SAUR</name>
<dbReference type="KEGG" id="pvt:110084231"/>
<dbReference type="SMART" id="SM01257">
    <property type="entry name" value="KRAP_IP3R_bind"/>
    <property type="match status" value="1"/>
</dbReference>
<feature type="region of interest" description="Disordered" evidence="3">
    <location>
        <begin position="350"/>
        <end position="376"/>
    </location>
</feature>
<evidence type="ECO:0000313" key="5">
    <source>
        <dbReference type="Proteomes" id="UP001652642"/>
    </source>
</evidence>
<protein>
    <submittedName>
        <fullName evidence="6 7">Protein ITPRID1 isoform X1</fullName>
    </submittedName>
</protein>
<dbReference type="InterPro" id="IPR029325">
    <property type="entry name" value="ITPR-bd"/>
</dbReference>
<dbReference type="Proteomes" id="UP001652642">
    <property type="component" value="Chromosome 6"/>
</dbReference>
<gene>
    <name evidence="6 7" type="primary">ITPRID1</name>
</gene>
<dbReference type="Pfam" id="PF14722">
    <property type="entry name" value="KRAP_IP3R_bind"/>
    <property type="match status" value="1"/>
</dbReference>
<feature type="region of interest" description="Disordered" evidence="3">
    <location>
        <begin position="787"/>
        <end position="837"/>
    </location>
</feature>